<keyword evidence="5" id="KW-0010">Activator</keyword>
<dbReference type="PROSITE" id="PS00675">
    <property type="entry name" value="SIGMA54_INTERACT_1"/>
    <property type="match status" value="1"/>
</dbReference>
<dbReference type="EMBL" id="FRBX01000001">
    <property type="protein sequence ID" value="SHL55226.1"/>
    <property type="molecule type" value="Genomic_DNA"/>
</dbReference>
<keyword evidence="6" id="KW-0804">Transcription</keyword>
<dbReference type="SMART" id="SM00382">
    <property type="entry name" value="AAA"/>
    <property type="match status" value="1"/>
</dbReference>
<dbReference type="Gene3D" id="3.40.50.300">
    <property type="entry name" value="P-loop containing nucleotide triphosphate hydrolases"/>
    <property type="match status" value="1"/>
</dbReference>
<dbReference type="InterPro" id="IPR025943">
    <property type="entry name" value="Sigma_54_int_dom_ATP-bd_2"/>
</dbReference>
<dbReference type="InterPro" id="IPR058031">
    <property type="entry name" value="AAA_lid_NorR"/>
</dbReference>
<reference evidence="9 10" key="2">
    <citation type="submission" date="2016-11" db="EMBL/GenBank/DDBJ databases">
        <authorList>
            <person name="Varghese N."/>
            <person name="Submissions S."/>
        </authorList>
    </citation>
    <scope>NUCLEOTIDE SEQUENCE [LARGE SCALE GENOMIC DNA]</scope>
    <source>
        <strain evidence="9 10">DSM 6368</strain>
    </source>
</reference>
<dbReference type="SUPFAM" id="SSF55781">
    <property type="entry name" value="GAF domain-like"/>
    <property type="match status" value="1"/>
</dbReference>
<proteinExistence type="predicted"/>
<dbReference type="AlphaFoldDB" id="A0AB36NZM7"/>
<keyword evidence="10" id="KW-1185">Reference proteome</keyword>
<evidence type="ECO:0000313" key="10">
    <source>
        <dbReference type="Proteomes" id="UP000184216"/>
    </source>
</evidence>
<dbReference type="Gene3D" id="1.10.10.60">
    <property type="entry name" value="Homeodomain-like"/>
    <property type="match status" value="1"/>
</dbReference>
<dbReference type="PROSITE" id="PS50045">
    <property type="entry name" value="SIGMA54_INTERACT_4"/>
    <property type="match status" value="1"/>
</dbReference>
<evidence type="ECO:0000313" key="8">
    <source>
        <dbReference type="EMBL" id="OXB04352.1"/>
    </source>
</evidence>
<dbReference type="InterPro" id="IPR025944">
    <property type="entry name" value="Sigma_54_int_dom_CS"/>
</dbReference>
<evidence type="ECO:0000256" key="1">
    <source>
        <dbReference type="ARBA" id="ARBA00022741"/>
    </source>
</evidence>
<evidence type="ECO:0000256" key="5">
    <source>
        <dbReference type="ARBA" id="ARBA00023159"/>
    </source>
</evidence>
<dbReference type="InterPro" id="IPR027417">
    <property type="entry name" value="P-loop_NTPase"/>
</dbReference>
<organism evidence="8 11">
    <name type="scientific">Flavobacterium pectinovorum</name>
    <dbReference type="NCBI Taxonomy" id="29533"/>
    <lineage>
        <taxon>Bacteria</taxon>
        <taxon>Pseudomonadati</taxon>
        <taxon>Bacteroidota</taxon>
        <taxon>Flavobacteriia</taxon>
        <taxon>Flavobacteriales</taxon>
        <taxon>Flavobacteriaceae</taxon>
        <taxon>Flavobacterium</taxon>
    </lineage>
</organism>
<dbReference type="EMBL" id="MUHB01000010">
    <property type="protein sequence ID" value="OXB04352.1"/>
    <property type="molecule type" value="Genomic_DNA"/>
</dbReference>
<dbReference type="GO" id="GO:0005524">
    <property type="term" value="F:ATP binding"/>
    <property type="evidence" value="ECO:0007669"/>
    <property type="project" value="UniProtKB-KW"/>
</dbReference>
<dbReference type="PROSITE" id="PS00676">
    <property type="entry name" value="SIGMA54_INTERACT_2"/>
    <property type="match status" value="1"/>
</dbReference>
<evidence type="ECO:0000256" key="6">
    <source>
        <dbReference type="ARBA" id="ARBA00023163"/>
    </source>
</evidence>
<dbReference type="SUPFAM" id="SSF46689">
    <property type="entry name" value="Homeodomain-like"/>
    <property type="match status" value="1"/>
</dbReference>
<keyword evidence="4" id="KW-0238">DNA-binding</keyword>
<dbReference type="PANTHER" id="PTHR32071:SF117">
    <property type="entry name" value="PTS-DEPENDENT DIHYDROXYACETONE KINASE OPERON REGULATORY PROTEIN-RELATED"/>
    <property type="match status" value="1"/>
</dbReference>
<dbReference type="InterPro" id="IPR002078">
    <property type="entry name" value="Sigma_54_int"/>
</dbReference>
<dbReference type="Gene3D" id="3.30.450.40">
    <property type="match status" value="1"/>
</dbReference>
<dbReference type="RefSeq" id="WP_073393861.1">
    <property type="nucleotide sequence ID" value="NZ_FRBX01000001.1"/>
</dbReference>
<name>A0AB36NZM7_9FLAO</name>
<evidence type="ECO:0000259" key="7">
    <source>
        <dbReference type="PROSITE" id="PS50045"/>
    </source>
</evidence>
<dbReference type="PANTHER" id="PTHR32071">
    <property type="entry name" value="TRANSCRIPTIONAL REGULATORY PROTEIN"/>
    <property type="match status" value="1"/>
</dbReference>
<evidence type="ECO:0000256" key="4">
    <source>
        <dbReference type="ARBA" id="ARBA00023125"/>
    </source>
</evidence>
<protein>
    <submittedName>
        <fullName evidence="9">Formate hydrogenlyase transcriptional activator</fullName>
    </submittedName>
</protein>
<dbReference type="InterPro" id="IPR029016">
    <property type="entry name" value="GAF-like_dom_sf"/>
</dbReference>
<feature type="domain" description="Sigma-54 factor interaction" evidence="7">
    <location>
        <begin position="208"/>
        <end position="437"/>
    </location>
</feature>
<dbReference type="GO" id="GO:0006355">
    <property type="term" value="P:regulation of DNA-templated transcription"/>
    <property type="evidence" value="ECO:0007669"/>
    <property type="project" value="InterPro"/>
</dbReference>
<evidence type="ECO:0000313" key="9">
    <source>
        <dbReference type="EMBL" id="SHL55226.1"/>
    </source>
</evidence>
<dbReference type="PROSITE" id="PS00688">
    <property type="entry name" value="SIGMA54_INTERACT_3"/>
    <property type="match status" value="1"/>
</dbReference>
<evidence type="ECO:0000313" key="11">
    <source>
        <dbReference type="Proteomes" id="UP000198431"/>
    </source>
</evidence>
<keyword evidence="2" id="KW-0067">ATP-binding</keyword>
<keyword evidence="1" id="KW-0547">Nucleotide-binding</keyword>
<dbReference type="GO" id="GO:0003677">
    <property type="term" value="F:DNA binding"/>
    <property type="evidence" value="ECO:0007669"/>
    <property type="project" value="UniProtKB-KW"/>
</dbReference>
<dbReference type="CDD" id="cd00009">
    <property type="entry name" value="AAA"/>
    <property type="match status" value="1"/>
</dbReference>
<gene>
    <name evidence="8" type="ORF">B0A72_12700</name>
    <name evidence="9" type="ORF">SAMN05444387_0888</name>
</gene>
<evidence type="ECO:0000256" key="2">
    <source>
        <dbReference type="ARBA" id="ARBA00022840"/>
    </source>
</evidence>
<dbReference type="Proteomes" id="UP000198431">
    <property type="component" value="Unassembled WGS sequence"/>
</dbReference>
<dbReference type="SUPFAM" id="SSF52540">
    <property type="entry name" value="P-loop containing nucleoside triphosphate hydrolases"/>
    <property type="match status" value="1"/>
</dbReference>
<dbReference type="Proteomes" id="UP000184216">
    <property type="component" value="Unassembled WGS sequence"/>
</dbReference>
<comment type="caution">
    <text evidence="8">The sequence shown here is derived from an EMBL/GenBank/DDBJ whole genome shotgun (WGS) entry which is preliminary data.</text>
</comment>
<dbReference type="Gene3D" id="1.10.8.60">
    <property type="match status" value="1"/>
</dbReference>
<dbReference type="Pfam" id="PF00158">
    <property type="entry name" value="Sigma54_activat"/>
    <property type="match status" value="1"/>
</dbReference>
<dbReference type="Pfam" id="PF25601">
    <property type="entry name" value="AAA_lid_14"/>
    <property type="match status" value="1"/>
</dbReference>
<dbReference type="FunFam" id="3.40.50.300:FF:000006">
    <property type="entry name" value="DNA-binding transcriptional regulator NtrC"/>
    <property type="match status" value="1"/>
</dbReference>
<dbReference type="InterPro" id="IPR003593">
    <property type="entry name" value="AAA+_ATPase"/>
</dbReference>
<keyword evidence="3" id="KW-0805">Transcription regulation</keyword>
<dbReference type="InterPro" id="IPR025662">
    <property type="entry name" value="Sigma_54_int_dom_ATP-bd_1"/>
</dbReference>
<sequence>MDKTEAILKSIQEREKEHHLLLSLSSSFVNVSAYNELSPIVNGQLKEALSFDYFAIGTTDSSEKQYYLFYHNDQKIFRATERKLYDTQDDLFNIAMQSADPVVFDNVFLNKKTKSDSFIANINLQGIREMAAIPLQYHKNNPSVLFLFFKKTQNLDRNAIRLLKGLSMPLALAVSNILIKHKIENGNVSSQKLFQSIDESQNQKTTEIIGESVQIKKIKTLIGQVAPSDSGVLILGESGTGKEVVAREIHYNSSRRNQPMIKVNCAAIPVNLIESELFGHEKGSFTGAIEKRIGKFELANNGTLFLDEIGDLPLEMQTKLLRALQEKEIERIGGKKAIKINVRIIAATNRDLQVEMAEGRFRKDLFYRLNIFPIMIPPLRNRKDDIVDLCSYFLNKYAQNTNKKNITLSANALKAIQNHSWPGNIRELENCIERSILLSEGAMINDVSFLSESEQILALNNFNAFQVKPLKEIEKEYILKIIKICNGRISGPNGAAVKLEIPSTTLVSKMKKLGIKKEHFSE</sequence>
<reference evidence="8 11" key="1">
    <citation type="submission" date="2016-11" db="EMBL/GenBank/DDBJ databases">
        <title>Whole genomes of Flavobacteriaceae.</title>
        <authorList>
            <person name="Stine C."/>
            <person name="Li C."/>
            <person name="Tadesse D."/>
        </authorList>
    </citation>
    <scope>NUCLEOTIDE SEQUENCE [LARGE SCALE GENOMIC DNA]</scope>
    <source>
        <strain evidence="8 11">ATCC 19366</strain>
    </source>
</reference>
<dbReference type="InterPro" id="IPR009057">
    <property type="entry name" value="Homeodomain-like_sf"/>
</dbReference>
<accession>A0AB36NZM7</accession>
<evidence type="ECO:0000256" key="3">
    <source>
        <dbReference type="ARBA" id="ARBA00023015"/>
    </source>
</evidence>